<dbReference type="AlphaFoldDB" id="A0A5E4V3L5"/>
<accession>A0A5E4V3L5</accession>
<sequence>MSLLALLARDFGTFYGRVLFIPIVFFLLVGGAKY</sequence>
<keyword evidence="1" id="KW-0472">Membrane</keyword>
<evidence type="ECO:0000313" key="3">
    <source>
        <dbReference type="Proteomes" id="UP000337189"/>
    </source>
</evidence>
<feature type="transmembrane region" description="Helical" evidence="1">
    <location>
        <begin position="12"/>
        <end position="32"/>
    </location>
</feature>
<dbReference type="Proteomes" id="UP000337189">
    <property type="component" value="Unassembled WGS sequence"/>
</dbReference>
<evidence type="ECO:0000313" key="2">
    <source>
        <dbReference type="EMBL" id="VVE06806.1"/>
    </source>
</evidence>
<dbReference type="EMBL" id="CABPSJ010000003">
    <property type="protein sequence ID" value="VVE06806.1"/>
    <property type="molecule type" value="Genomic_DNA"/>
</dbReference>
<name>A0A5E4V3L5_9BURK</name>
<proteinExistence type="predicted"/>
<protein>
    <submittedName>
        <fullName evidence="2">Uncharacterized protein</fullName>
    </submittedName>
</protein>
<organism evidence="2 3">
    <name type="scientific">Pandoraea communis</name>
    <dbReference type="NCBI Taxonomy" id="2508297"/>
    <lineage>
        <taxon>Bacteria</taxon>
        <taxon>Pseudomonadati</taxon>
        <taxon>Pseudomonadota</taxon>
        <taxon>Betaproteobacteria</taxon>
        <taxon>Burkholderiales</taxon>
        <taxon>Burkholderiaceae</taxon>
        <taxon>Pandoraea</taxon>
    </lineage>
</organism>
<keyword evidence="1" id="KW-1133">Transmembrane helix</keyword>
<reference evidence="2 3" key="1">
    <citation type="submission" date="2019-08" db="EMBL/GenBank/DDBJ databases">
        <authorList>
            <person name="Peeters C."/>
        </authorList>
    </citation>
    <scope>NUCLEOTIDE SEQUENCE [LARGE SCALE GENOMIC DNA]</scope>
    <source>
        <strain evidence="2 3">LMG 31110</strain>
    </source>
</reference>
<gene>
    <name evidence="2" type="ORF">PCO31110_02437</name>
</gene>
<evidence type="ECO:0000256" key="1">
    <source>
        <dbReference type="SAM" id="Phobius"/>
    </source>
</evidence>
<keyword evidence="1" id="KW-0812">Transmembrane</keyword>